<reference evidence="1 2" key="1">
    <citation type="submission" date="2024-09" db="EMBL/GenBank/DDBJ databases">
        <title>Novel species of the genus Pelomonas and Roseateles isolated from streams.</title>
        <authorList>
            <person name="Lu H."/>
        </authorList>
    </citation>
    <scope>NUCLEOTIDE SEQUENCE [LARGE SCALE GENOMIC DNA]</scope>
    <source>
        <strain evidence="1 2">DC23W</strain>
    </source>
</reference>
<accession>A0ABW7ETX4</accession>
<sequence length="97" mass="10775">MDTYFRELPGSMSLADQSLAIRGEESKAARFLNSKIWVNAQHQLSNLVEFEEINDAPATPLGKPKLSKTLAAGQTPQWTGQMIVQGKAEETVFLLRQ</sequence>
<evidence type="ECO:0000313" key="1">
    <source>
        <dbReference type="EMBL" id="MFG6416048.1"/>
    </source>
</evidence>
<dbReference type="Proteomes" id="UP001606300">
    <property type="component" value="Unassembled WGS sequence"/>
</dbReference>
<organism evidence="1 2">
    <name type="scientific">Pelomonas dachongensis</name>
    <dbReference type="NCBI Taxonomy" id="3299029"/>
    <lineage>
        <taxon>Bacteria</taxon>
        <taxon>Pseudomonadati</taxon>
        <taxon>Pseudomonadota</taxon>
        <taxon>Betaproteobacteria</taxon>
        <taxon>Burkholderiales</taxon>
        <taxon>Sphaerotilaceae</taxon>
        <taxon>Roseateles</taxon>
    </lineage>
</organism>
<protein>
    <submittedName>
        <fullName evidence="1">Uncharacterized protein</fullName>
    </submittedName>
</protein>
<comment type="caution">
    <text evidence="1">The sequence shown here is derived from an EMBL/GenBank/DDBJ whole genome shotgun (WGS) entry which is preliminary data.</text>
</comment>
<keyword evidence="2" id="KW-1185">Reference proteome</keyword>
<evidence type="ECO:0000313" key="2">
    <source>
        <dbReference type="Proteomes" id="UP001606300"/>
    </source>
</evidence>
<proteinExistence type="predicted"/>
<dbReference type="RefSeq" id="WP_394472115.1">
    <property type="nucleotide sequence ID" value="NZ_JBIGHY010000007.1"/>
</dbReference>
<dbReference type="EMBL" id="JBIGHY010000007">
    <property type="protein sequence ID" value="MFG6416048.1"/>
    <property type="molecule type" value="Genomic_DNA"/>
</dbReference>
<gene>
    <name evidence="1" type="ORF">ACG02S_19300</name>
</gene>
<name>A0ABW7ETX4_9BURK</name>